<reference evidence="1 2" key="1">
    <citation type="submission" date="2019-09" db="EMBL/GenBank/DDBJ databases">
        <title>Screening of Novel Bioactive Compounds from Soil-Associated.</title>
        <authorList>
            <person name="Gong X."/>
        </authorList>
    </citation>
    <scope>NUCLEOTIDE SEQUENCE [LARGE SCALE GENOMIC DNA]</scope>
    <source>
        <strain evidence="1 2">Gxj-6</strain>
    </source>
</reference>
<sequence>MSDLIKLGIGERPWLPTPDSEMIEVFDRLNMPTAGLIRQNHKLFVFDCLEGHAMEGNVWVYAYVDAAEVQKIQEGQAEDFTRLLDQAFTGKQIMAALAVNARLRSGAPVEGETIRRLGLLKAVFDQLSMGLDIASETKNAMAQLVDC</sequence>
<protein>
    <recommendedName>
        <fullName evidence="3">YbjN domain-containing protein</fullName>
    </recommendedName>
</protein>
<organism evidence="1 2">
    <name type="scientific">Microbispora cellulosiformans</name>
    <dbReference type="NCBI Taxonomy" id="2614688"/>
    <lineage>
        <taxon>Bacteria</taxon>
        <taxon>Bacillati</taxon>
        <taxon>Actinomycetota</taxon>
        <taxon>Actinomycetes</taxon>
        <taxon>Streptosporangiales</taxon>
        <taxon>Streptosporangiaceae</taxon>
        <taxon>Microbispora</taxon>
    </lineage>
</organism>
<comment type="caution">
    <text evidence="1">The sequence shown here is derived from an EMBL/GenBank/DDBJ whole genome shotgun (WGS) entry which is preliminary data.</text>
</comment>
<dbReference type="AlphaFoldDB" id="A0A5J5K250"/>
<keyword evidence="2" id="KW-1185">Reference proteome</keyword>
<dbReference type="Proteomes" id="UP000327011">
    <property type="component" value="Unassembled WGS sequence"/>
</dbReference>
<accession>A0A5J5K250</accession>
<evidence type="ECO:0000313" key="2">
    <source>
        <dbReference type="Proteomes" id="UP000327011"/>
    </source>
</evidence>
<evidence type="ECO:0008006" key="3">
    <source>
        <dbReference type="Google" id="ProtNLM"/>
    </source>
</evidence>
<dbReference type="RefSeq" id="WP_150935488.1">
    <property type="nucleotide sequence ID" value="NZ_VYTZ01000007.1"/>
</dbReference>
<dbReference type="EMBL" id="VYTZ01000007">
    <property type="protein sequence ID" value="KAA9377147.1"/>
    <property type="molecule type" value="Genomic_DNA"/>
</dbReference>
<name>A0A5J5K250_9ACTN</name>
<evidence type="ECO:0000313" key="1">
    <source>
        <dbReference type="EMBL" id="KAA9377147.1"/>
    </source>
</evidence>
<gene>
    <name evidence="1" type="ORF">F5972_22265</name>
</gene>
<proteinExistence type="predicted"/>